<proteinExistence type="predicted"/>
<feature type="domain" description="Thioredoxin" evidence="1">
    <location>
        <begin position="33"/>
        <end position="75"/>
    </location>
</feature>
<gene>
    <name evidence="2" type="ORF">CEPIT_LOCUS34766</name>
</gene>
<keyword evidence="3" id="KW-1185">Reference proteome</keyword>
<organism evidence="2 3">
    <name type="scientific">Cuscuta epithymum</name>
    <dbReference type="NCBI Taxonomy" id="186058"/>
    <lineage>
        <taxon>Eukaryota</taxon>
        <taxon>Viridiplantae</taxon>
        <taxon>Streptophyta</taxon>
        <taxon>Embryophyta</taxon>
        <taxon>Tracheophyta</taxon>
        <taxon>Spermatophyta</taxon>
        <taxon>Magnoliopsida</taxon>
        <taxon>eudicotyledons</taxon>
        <taxon>Gunneridae</taxon>
        <taxon>Pentapetalae</taxon>
        <taxon>asterids</taxon>
        <taxon>lamiids</taxon>
        <taxon>Solanales</taxon>
        <taxon>Convolvulaceae</taxon>
        <taxon>Cuscuteae</taxon>
        <taxon>Cuscuta</taxon>
        <taxon>Cuscuta subgen. Cuscuta</taxon>
    </lineage>
</organism>
<dbReference type="PANTHER" id="PTHR47571:SF1">
    <property type="entry name" value="THIOREDOXIN-LIKE 3-3"/>
    <property type="match status" value="1"/>
</dbReference>
<dbReference type="Proteomes" id="UP001152523">
    <property type="component" value="Unassembled WGS sequence"/>
</dbReference>
<dbReference type="InterPro" id="IPR044193">
    <property type="entry name" value="TRL33"/>
</dbReference>
<evidence type="ECO:0000313" key="3">
    <source>
        <dbReference type="Proteomes" id="UP001152523"/>
    </source>
</evidence>
<dbReference type="Pfam" id="PF00085">
    <property type="entry name" value="Thioredoxin"/>
    <property type="match status" value="1"/>
</dbReference>
<dbReference type="AlphaFoldDB" id="A0AAV0FJM0"/>
<accession>A0AAV0FJM0</accession>
<protein>
    <recommendedName>
        <fullName evidence="1">Thioredoxin domain-containing protein</fullName>
    </recommendedName>
</protein>
<dbReference type="Gene3D" id="3.40.30.10">
    <property type="entry name" value="Glutaredoxin"/>
    <property type="match status" value="1"/>
</dbReference>
<comment type="caution">
    <text evidence="2">The sequence shown here is derived from an EMBL/GenBank/DDBJ whole genome shotgun (WGS) entry which is preliminary data.</text>
</comment>
<dbReference type="PANTHER" id="PTHR47571">
    <property type="entry name" value="THIOREDOXIN-LIKE 3-3"/>
    <property type="match status" value="1"/>
</dbReference>
<dbReference type="CDD" id="cd02947">
    <property type="entry name" value="TRX_family"/>
    <property type="match status" value="1"/>
</dbReference>
<dbReference type="InterPro" id="IPR013766">
    <property type="entry name" value="Thioredoxin_domain"/>
</dbReference>
<evidence type="ECO:0000313" key="2">
    <source>
        <dbReference type="EMBL" id="CAH9135759.1"/>
    </source>
</evidence>
<sequence length="143" mass="16219">MKSCMLLVDRQWKENTGNLISATNDDKLRDLFDQIRTSKTPVVINYGASWCHVCRQILPAFCELSNSFPKYRLYMLILMIVQRQPSMSATRKLSISTVMGRGLMRCLMPAKRDCMTGSGCTLRYMGLVLFGCTSLLDGKSLDF</sequence>
<name>A0AAV0FJM0_9ASTE</name>
<dbReference type="EMBL" id="CAMAPF010000991">
    <property type="protein sequence ID" value="CAH9135759.1"/>
    <property type="molecule type" value="Genomic_DNA"/>
</dbReference>
<evidence type="ECO:0000259" key="1">
    <source>
        <dbReference type="Pfam" id="PF00085"/>
    </source>
</evidence>
<dbReference type="InterPro" id="IPR036249">
    <property type="entry name" value="Thioredoxin-like_sf"/>
</dbReference>
<reference evidence="2" key="1">
    <citation type="submission" date="2022-07" db="EMBL/GenBank/DDBJ databases">
        <authorList>
            <person name="Macas J."/>
            <person name="Novak P."/>
            <person name="Neumann P."/>
        </authorList>
    </citation>
    <scope>NUCLEOTIDE SEQUENCE</scope>
</reference>
<dbReference type="SUPFAM" id="SSF52833">
    <property type="entry name" value="Thioredoxin-like"/>
    <property type="match status" value="1"/>
</dbReference>